<dbReference type="EMBL" id="FNPI01000019">
    <property type="protein sequence ID" value="SDZ58950.1"/>
    <property type="molecule type" value="Genomic_DNA"/>
</dbReference>
<dbReference type="SUPFAM" id="SSF50341">
    <property type="entry name" value="CheW-like"/>
    <property type="match status" value="1"/>
</dbReference>
<dbReference type="SMART" id="SM00260">
    <property type="entry name" value="CheW"/>
    <property type="match status" value="1"/>
</dbReference>
<dbReference type="InterPro" id="IPR002545">
    <property type="entry name" value="CheW-lke_dom"/>
</dbReference>
<dbReference type="AlphaFoldDB" id="A0A1H3U910"/>
<dbReference type="Gene3D" id="2.30.30.40">
    <property type="entry name" value="SH3 Domains"/>
    <property type="match status" value="1"/>
</dbReference>
<dbReference type="STRING" id="1503961.SAMN05421736_11977"/>
<evidence type="ECO:0000259" key="1">
    <source>
        <dbReference type="PROSITE" id="PS50851"/>
    </source>
</evidence>
<evidence type="ECO:0000313" key="3">
    <source>
        <dbReference type="Proteomes" id="UP000198935"/>
    </source>
</evidence>
<organism evidence="2 3">
    <name type="scientific">Evansella caseinilytica</name>
    <dbReference type="NCBI Taxonomy" id="1503961"/>
    <lineage>
        <taxon>Bacteria</taxon>
        <taxon>Bacillati</taxon>
        <taxon>Bacillota</taxon>
        <taxon>Bacilli</taxon>
        <taxon>Bacillales</taxon>
        <taxon>Bacillaceae</taxon>
        <taxon>Evansella</taxon>
    </lineage>
</organism>
<name>A0A1H3U910_9BACI</name>
<dbReference type="PANTHER" id="PTHR47233">
    <property type="entry name" value="CHEMOTAXIS PROTEIN CHEV"/>
    <property type="match status" value="1"/>
</dbReference>
<accession>A0A1H3U910</accession>
<sequence length="156" mass="17296">MKNYQSAAAVDNEANDLEVIAFSISEGVFGLDIFNIKEIIQPMALTVIPHSHPHVEGIIRLREEVIPVINMAKVIGFSESGKTEEDKLIVTEKNGEKVALHVHAVSRIHRVSPEQIEEPSKISQGLKDVTSGVVKMDEETMLLLDYDKIVGEIIIK</sequence>
<gene>
    <name evidence="2" type="ORF">SAMN05421736_11977</name>
</gene>
<dbReference type="GO" id="GO:0007165">
    <property type="term" value="P:signal transduction"/>
    <property type="evidence" value="ECO:0007669"/>
    <property type="project" value="InterPro"/>
</dbReference>
<dbReference type="InterPro" id="IPR036061">
    <property type="entry name" value="CheW-like_dom_sf"/>
</dbReference>
<proteinExistence type="predicted"/>
<dbReference type="Pfam" id="PF01584">
    <property type="entry name" value="CheW"/>
    <property type="match status" value="1"/>
</dbReference>
<dbReference type="GO" id="GO:0006935">
    <property type="term" value="P:chemotaxis"/>
    <property type="evidence" value="ECO:0007669"/>
    <property type="project" value="InterPro"/>
</dbReference>
<feature type="domain" description="CheW-like" evidence="1">
    <location>
        <begin position="16"/>
        <end position="155"/>
    </location>
</feature>
<evidence type="ECO:0000313" key="2">
    <source>
        <dbReference type="EMBL" id="SDZ58950.1"/>
    </source>
</evidence>
<reference evidence="3" key="1">
    <citation type="submission" date="2016-10" db="EMBL/GenBank/DDBJ databases">
        <authorList>
            <person name="Varghese N."/>
            <person name="Submissions S."/>
        </authorList>
    </citation>
    <scope>NUCLEOTIDE SEQUENCE [LARGE SCALE GENOMIC DNA]</scope>
    <source>
        <strain evidence="3">SP</strain>
    </source>
</reference>
<dbReference type="PANTHER" id="PTHR47233:SF3">
    <property type="entry name" value="CHEMOTAXIS PROTEIN CHEV"/>
    <property type="match status" value="1"/>
</dbReference>
<dbReference type="Gene3D" id="2.40.50.180">
    <property type="entry name" value="CheA-289, Domain 4"/>
    <property type="match status" value="1"/>
</dbReference>
<dbReference type="PROSITE" id="PS50851">
    <property type="entry name" value="CHEW"/>
    <property type="match status" value="1"/>
</dbReference>
<protein>
    <submittedName>
        <fullName evidence="2">Two-component system, chemotaxis family, response regulator CheV</fullName>
    </submittedName>
</protein>
<dbReference type="Proteomes" id="UP000198935">
    <property type="component" value="Unassembled WGS sequence"/>
</dbReference>
<keyword evidence="3" id="KW-1185">Reference proteome</keyword>